<dbReference type="CDD" id="cd00082">
    <property type="entry name" value="HisKA"/>
    <property type="match status" value="1"/>
</dbReference>
<dbReference type="EMBL" id="JAUSTW010000013">
    <property type="protein sequence ID" value="MDQ0201874.1"/>
    <property type="molecule type" value="Genomic_DNA"/>
</dbReference>
<feature type="domain" description="PAC" evidence="12">
    <location>
        <begin position="98"/>
        <end position="150"/>
    </location>
</feature>
<dbReference type="InterPro" id="IPR036097">
    <property type="entry name" value="HisK_dim/P_sf"/>
</dbReference>
<evidence type="ECO:0000256" key="2">
    <source>
        <dbReference type="ARBA" id="ARBA00012438"/>
    </source>
</evidence>
<dbReference type="Gene3D" id="1.10.287.130">
    <property type="match status" value="1"/>
</dbReference>
<dbReference type="Pfam" id="PF00512">
    <property type="entry name" value="HisKA"/>
    <property type="match status" value="1"/>
</dbReference>
<evidence type="ECO:0000256" key="8">
    <source>
        <dbReference type="ARBA" id="ARBA00023012"/>
    </source>
</evidence>
<evidence type="ECO:0000256" key="7">
    <source>
        <dbReference type="ARBA" id="ARBA00022840"/>
    </source>
</evidence>
<keyword evidence="14" id="KW-1185">Reference proteome</keyword>
<dbReference type="SUPFAM" id="SSF55874">
    <property type="entry name" value="ATPase domain of HSP90 chaperone/DNA topoisomerase II/histidine kinase"/>
    <property type="match status" value="1"/>
</dbReference>
<dbReference type="InterPro" id="IPR013656">
    <property type="entry name" value="PAS_4"/>
</dbReference>
<evidence type="ECO:0000256" key="6">
    <source>
        <dbReference type="ARBA" id="ARBA00022777"/>
    </source>
</evidence>
<dbReference type="Pfam" id="PF08448">
    <property type="entry name" value="PAS_4"/>
    <property type="match status" value="1"/>
</dbReference>
<gene>
    <name evidence="13" type="ORF">J2S10_005085</name>
</gene>
<evidence type="ECO:0000256" key="3">
    <source>
        <dbReference type="ARBA" id="ARBA00022553"/>
    </source>
</evidence>
<comment type="caution">
    <text evidence="13">The sequence shown here is derived from an EMBL/GenBank/DDBJ whole genome shotgun (WGS) entry which is preliminary data.</text>
</comment>
<reference evidence="13 14" key="1">
    <citation type="submission" date="2023-07" db="EMBL/GenBank/DDBJ databases">
        <title>Genomic Encyclopedia of Type Strains, Phase IV (KMG-IV): sequencing the most valuable type-strain genomes for metagenomic binning, comparative biology and taxonomic classification.</title>
        <authorList>
            <person name="Goeker M."/>
        </authorList>
    </citation>
    <scope>NUCLEOTIDE SEQUENCE [LARGE SCALE GENOMIC DNA]</scope>
    <source>
        <strain evidence="13 14">DSM 27594</strain>
    </source>
</reference>
<dbReference type="InterPro" id="IPR003661">
    <property type="entry name" value="HisK_dim/P_dom"/>
</dbReference>
<evidence type="ECO:0000259" key="12">
    <source>
        <dbReference type="PROSITE" id="PS50113"/>
    </source>
</evidence>
<evidence type="ECO:0000313" key="14">
    <source>
        <dbReference type="Proteomes" id="UP001224122"/>
    </source>
</evidence>
<dbReference type="SMART" id="SM00387">
    <property type="entry name" value="HATPase_c"/>
    <property type="match status" value="1"/>
</dbReference>
<dbReference type="PROSITE" id="PS50109">
    <property type="entry name" value="HIS_KIN"/>
    <property type="match status" value="1"/>
</dbReference>
<dbReference type="SMART" id="SM00388">
    <property type="entry name" value="HisKA"/>
    <property type="match status" value="1"/>
</dbReference>
<accession>A0ABT9Y220</accession>
<dbReference type="EC" id="2.7.13.3" evidence="2"/>
<evidence type="ECO:0000256" key="5">
    <source>
        <dbReference type="ARBA" id="ARBA00022741"/>
    </source>
</evidence>
<dbReference type="PROSITE" id="PS50113">
    <property type="entry name" value="PAC"/>
    <property type="match status" value="1"/>
</dbReference>
<dbReference type="Proteomes" id="UP001224122">
    <property type="component" value="Unassembled WGS sequence"/>
</dbReference>
<dbReference type="PANTHER" id="PTHR43065:SF46">
    <property type="entry name" value="C4-DICARBOXYLATE TRANSPORT SENSOR PROTEIN DCTB"/>
    <property type="match status" value="1"/>
</dbReference>
<dbReference type="InterPro" id="IPR000700">
    <property type="entry name" value="PAS-assoc_C"/>
</dbReference>
<dbReference type="InterPro" id="IPR035965">
    <property type="entry name" value="PAS-like_dom_sf"/>
</dbReference>
<evidence type="ECO:0000256" key="1">
    <source>
        <dbReference type="ARBA" id="ARBA00000085"/>
    </source>
</evidence>
<evidence type="ECO:0000259" key="11">
    <source>
        <dbReference type="PROSITE" id="PS50112"/>
    </source>
</evidence>
<dbReference type="PROSITE" id="PS50112">
    <property type="entry name" value="PAS"/>
    <property type="match status" value="1"/>
</dbReference>
<feature type="domain" description="Histidine kinase" evidence="10">
    <location>
        <begin position="202"/>
        <end position="407"/>
    </location>
</feature>
<dbReference type="NCBIfam" id="TIGR00229">
    <property type="entry name" value="sensory_box"/>
    <property type="match status" value="1"/>
</dbReference>
<keyword evidence="7" id="KW-0067">ATP-binding</keyword>
<organism evidence="13 14">
    <name type="scientific">Neobacillus ginsengisoli</name>
    <dbReference type="NCBI Taxonomy" id="904295"/>
    <lineage>
        <taxon>Bacteria</taxon>
        <taxon>Bacillati</taxon>
        <taxon>Bacillota</taxon>
        <taxon>Bacilli</taxon>
        <taxon>Bacillales</taxon>
        <taxon>Bacillaceae</taxon>
        <taxon>Neobacillus</taxon>
    </lineage>
</organism>
<dbReference type="Pfam" id="PF02518">
    <property type="entry name" value="HATPase_c"/>
    <property type="match status" value="1"/>
</dbReference>
<dbReference type="RefSeq" id="WP_307413594.1">
    <property type="nucleotide sequence ID" value="NZ_JAUSTW010000013.1"/>
</dbReference>
<dbReference type="PANTHER" id="PTHR43065">
    <property type="entry name" value="SENSOR HISTIDINE KINASE"/>
    <property type="match status" value="1"/>
</dbReference>
<evidence type="ECO:0000256" key="9">
    <source>
        <dbReference type="SAM" id="Coils"/>
    </source>
</evidence>
<protein>
    <recommendedName>
        <fullName evidence="2">histidine kinase</fullName>
        <ecNumber evidence="2">2.7.13.3</ecNumber>
    </recommendedName>
</protein>
<evidence type="ECO:0000313" key="13">
    <source>
        <dbReference type="EMBL" id="MDQ0201874.1"/>
    </source>
</evidence>
<keyword evidence="6" id="KW-0418">Kinase</keyword>
<dbReference type="InterPro" id="IPR005467">
    <property type="entry name" value="His_kinase_dom"/>
</dbReference>
<evidence type="ECO:0000256" key="4">
    <source>
        <dbReference type="ARBA" id="ARBA00022679"/>
    </source>
</evidence>
<dbReference type="PRINTS" id="PR00344">
    <property type="entry name" value="BCTRLSENSOR"/>
</dbReference>
<dbReference type="InterPro" id="IPR000014">
    <property type="entry name" value="PAS"/>
</dbReference>
<feature type="coiled-coil region" evidence="9">
    <location>
        <begin position="141"/>
        <end position="193"/>
    </location>
</feature>
<comment type="catalytic activity">
    <reaction evidence="1">
        <text>ATP + protein L-histidine = ADP + protein N-phospho-L-histidine.</text>
        <dbReference type="EC" id="2.7.13.3"/>
    </reaction>
</comment>
<dbReference type="InterPro" id="IPR003594">
    <property type="entry name" value="HATPase_dom"/>
</dbReference>
<sequence>MKKGSLLTSTSPTNDLLLEKIRLETVLNSLPIGVFIINKDGEFTHMNDIVYEIWGENAFSAKNVYDYRKYIAWWEASGKQLNEDDWAASRALKGESSYGEIIKIQSFDGKLKTILNSASPIYDFEGRIEGAVVVISDITEIKRTEQELQHHKNHLTKLVSEKTLELEKLNKKLQLEIEERDRLQSQIRHLDQLNLVGQMAAGLAHEIRNPMTTIKGFLQFLQNNKEFENSKDIFNLMVDEMDRINDIISEFLNLSKNKRINKKKCCLNDIVLSISPLIEKNFILSDHNFKLNLQPNIPFAFIDENEIKQLILNLVRNGREAMSKGKTLTISTYFTDDFITLAIQDEGTGIKKELIEEISKPFFTTKPNGTGLGLPICYSIVQRHNAKIECKSTSAGTIFYVKFKPTS</sequence>
<keyword evidence="8" id="KW-0902">Two-component regulatory system</keyword>
<dbReference type="Gene3D" id="3.30.450.20">
    <property type="entry name" value="PAS domain"/>
    <property type="match status" value="1"/>
</dbReference>
<dbReference type="InterPro" id="IPR004358">
    <property type="entry name" value="Sig_transdc_His_kin-like_C"/>
</dbReference>
<keyword evidence="5" id="KW-0547">Nucleotide-binding</keyword>
<dbReference type="Gene3D" id="3.30.565.10">
    <property type="entry name" value="Histidine kinase-like ATPase, C-terminal domain"/>
    <property type="match status" value="1"/>
</dbReference>
<evidence type="ECO:0000259" key="10">
    <source>
        <dbReference type="PROSITE" id="PS50109"/>
    </source>
</evidence>
<feature type="domain" description="PAS" evidence="11">
    <location>
        <begin position="19"/>
        <end position="55"/>
    </location>
</feature>
<keyword evidence="3" id="KW-0597">Phosphoprotein</keyword>
<keyword evidence="4" id="KW-0808">Transferase</keyword>
<dbReference type="SUPFAM" id="SSF47384">
    <property type="entry name" value="Homodimeric domain of signal transducing histidine kinase"/>
    <property type="match status" value="1"/>
</dbReference>
<proteinExistence type="predicted"/>
<name>A0ABT9Y220_9BACI</name>
<keyword evidence="9" id="KW-0175">Coiled coil</keyword>
<dbReference type="InterPro" id="IPR036890">
    <property type="entry name" value="HATPase_C_sf"/>
</dbReference>
<dbReference type="SUPFAM" id="SSF55785">
    <property type="entry name" value="PYP-like sensor domain (PAS domain)"/>
    <property type="match status" value="1"/>
</dbReference>